<evidence type="ECO:0000313" key="2">
    <source>
        <dbReference type="Proteomes" id="UP001056384"/>
    </source>
</evidence>
<accession>A0A9Q9B119</accession>
<dbReference type="AlphaFoldDB" id="A0A9Q9B119"/>
<evidence type="ECO:0000313" key="1">
    <source>
        <dbReference type="EMBL" id="USW58685.1"/>
    </source>
</evidence>
<dbReference type="Proteomes" id="UP001056384">
    <property type="component" value="Chromosome 11"/>
</dbReference>
<reference evidence="1" key="1">
    <citation type="submission" date="2022-06" db="EMBL/GenBank/DDBJ databases">
        <title>Complete genome sequences of two strains of the flax pathogen Septoria linicola.</title>
        <authorList>
            <person name="Lapalu N."/>
            <person name="Simon A."/>
            <person name="Demenou B."/>
            <person name="Paumier D."/>
            <person name="Guillot M.-P."/>
            <person name="Gout L."/>
            <person name="Valade R."/>
        </authorList>
    </citation>
    <scope>NUCLEOTIDE SEQUENCE</scope>
    <source>
        <strain evidence="1">SE15195</strain>
    </source>
</reference>
<keyword evidence="2" id="KW-1185">Reference proteome</keyword>
<dbReference type="EMBL" id="CP099428">
    <property type="protein sequence ID" value="USW58685.1"/>
    <property type="molecule type" value="Genomic_DNA"/>
</dbReference>
<proteinExistence type="predicted"/>
<dbReference type="PANTHER" id="PTHR42085:SF1">
    <property type="entry name" value="F-BOX DOMAIN-CONTAINING PROTEIN"/>
    <property type="match status" value="1"/>
</dbReference>
<dbReference type="PANTHER" id="PTHR42085">
    <property type="entry name" value="F-BOX DOMAIN-CONTAINING PROTEIN"/>
    <property type="match status" value="1"/>
</dbReference>
<dbReference type="InterPro" id="IPR038883">
    <property type="entry name" value="AN11006-like"/>
</dbReference>
<gene>
    <name evidence="1" type="ORF">Slin15195_G120040</name>
</gene>
<evidence type="ECO:0008006" key="3">
    <source>
        <dbReference type="Google" id="ProtNLM"/>
    </source>
</evidence>
<protein>
    <recommendedName>
        <fullName evidence="3">F-box domain-containing protein</fullName>
    </recommendedName>
</protein>
<sequence length="168" mass="19445">MAGDNDPGKQDTISLFLELPTELRNDIYRLVLVRPKHKRDVVTTIDTIPKEPALLLTCRQIRGEALGIYFRENKFTFRIRDCDAEVYLKWCVRSKHHLAAAIEFVCEGSPNWRNFKIRLRAHHYDRARALRAHPWPGESKLKTIMRKVFGISKSFSAPVTGPVMAWSL</sequence>
<organism evidence="1 2">
    <name type="scientific">Septoria linicola</name>
    <dbReference type="NCBI Taxonomy" id="215465"/>
    <lineage>
        <taxon>Eukaryota</taxon>
        <taxon>Fungi</taxon>
        <taxon>Dikarya</taxon>
        <taxon>Ascomycota</taxon>
        <taxon>Pezizomycotina</taxon>
        <taxon>Dothideomycetes</taxon>
        <taxon>Dothideomycetidae</taxon>
        <taxon>Mycosphaerellales</taxon>
        <taxon>Mycosphaerellaceae</taxon>
        <taxon>Septoria</taxon>
    </lineage>
</organism>
<name>A0A9Q9B119_9PEZI</name>